<sequence>MSVTPVGASDVPVDTSQRFEAAVDSAKSQTSDAQLQDELISNAVSIGGQFIIMPRAQEIFQEAMSSDDEE</sequence>
<dbReference type="EMBL" id="QRDL01000008">
    <property type="protein sequence ID" value="RED00365.1"/>
    <property type="molecule type" value="Genomic_DNA"/>
</dbReference>
<protein>
    <submittedName>
        <fullName evidence="1">Uncharacterized protein</fullName>
    </submittedName>
</protein>
<comment type="caution">
    <text evidence="1">The sequence shown here is derived from an EMBL/GenBank/DDBJ whole genome shotgun (WGS) entry which is preliminary data.</text>
</comment>
<accession>A0A3D9ED42</accession>
<dbReference type="Proteomes" id="UP000256988">
    <property type="component" value="Unassembled WGS sequence"/>
</dbReference>
<name>A0A3D9ED42_ECTOL</name>
<organism evidence="1 2">
    <name type="scientific">Ectopseudomonas oleovorans</name>
    <name type="common">Pseudomonas oleovorans</name>
    <dbReference type="NCBI Taxonomy" id="301"/>
    <lineage>
        <taxon>Bacteria</taxon>
        <taxon>Pseudomonadati</taxon>
        <taxon>Pseudomonadota</taxon>
        <taxon>Gammaproteobacteria</taxon>
        <taxon>Pseudomonadales</taxon>
        <taxon>Pseudomonadaceae</taxon>
        <taxon>Ectopseudomonas</taxon>
    </lineage>
</organism>
<gene>
    <name evidence="1" type="ORF">DFO60_4519</name>
</gene>
<evidence type="ECO:0000313" key="1">
    <source>
        <dbReference type="EMBL" id="RED00365.1"/>
    </source>
</evidence>
<evidence type="ECO:0000313" key="2">
    <source>
        <dbReference type="Proteomes" id="UP000256988"/>
    </source>
</evidence>
<dbReference type="RefSeq" id="WP_115946929.1">
    <property type="nucleotide sequence ID" value="NZ_QRDL01000008.1"/>
</dbReference>
<dbReference type="AlphaFoldDB" id="A0A3D9ED42"/>
<proteinExistence type="predicted"/>
<reference evidence="1 2" key="1">
    <citation type="submission" date="2018-07" db="EMBL/GenBank/DDBJ databases">
        <title>Genome sequencing of rice bacterial endophytes.</title>
        <authorList>
            <person name="Venturi V."/>
        </authorList>
    </citation>
    <scope>NUCLEOTIDE SEQUENCE [LARGE SCALE GENOMIC DNA]</scope>
    <source>
        <strain evidence="1 2">AG1002</strain>
    </source>
</reference>